<feature type="signal peptide" evidence="8">
    <location>
        <begin position="1"/>
        <end position="22"/>
    </location>
</feature>
<name>A0A1K1P206_9FLAO</name>
<reference evidence="11" key="1">
    <citation type="submission" date="2016-11" db="EMBL/GenBank/DDBJ databases">
        <authorList>
            <person name="Varghese N."/>
            <person name="Submissions S."/>
        </authorList>
    </citation>
    <scope>NUCLEOTIDE SEQUENCE [LARGE SCALE GENOMIC DNA]</scope>
    <source>
        <strain evidence="11">DSM 24786</strain>
    </source>
</reference>
<dbReference type="InterPro" id="IPR023996">
    <property type="entry name" value="TonB-dep_OMP_SusC/RagA"/>
</dbReference>
<keyword evidence="8" id="KW-0732">Signal</keyword>
<evidence type="ECO:0000256" key="2">
    <source>
        <dbReference type="ARBA" id="ARBA00022448"/>
    </source>
</evidence>
<comment type="subcellular location">
    <subcellularLocation>
        <location evidence="1 7">Cell outer membrane</location>
        <topology evidence="1 7">Multi-pass membrane protein</topology>
    </subcellularLocation>
</comment>
<dbReference type="EMBL" id="FPIY01000002">
    <property type="protein sequence ID" value="SFW41493.1"/>
    <property type="molecule type" value="Genomic_DNA"/>
</dbReference>
<evidence type="ECO:0000256" key="7">
    <source>
        <dbReference type="PROSITE-ProRule" id="PRU01360"/>
    </source>
</evidence>
<keyword evidence="4 7" id="KW-0812">Transmembrane</keyword>
<keyword evidence="5 7" id="KW-0472">Membrane</keyword>
<dbReference type="Gene3D" id="2.170.130.10">
    <property type="entry name" value="TonB-dependent receptor, plug domain"/>
    <property type="match status" value="1"/>
</dbReference>
<proteinExistence type="inferred from homology"/>
<evidence type="ECO:0000256" key="8">
    <source>
        <dbReference type="SAM" id="SignalP"/>
    </source>
</evidence>
<dbReference type="AlphaFoldDB" id="A0A1K1P206"/>
<gene>
    <name evidence="10" type="ORF">SAMN05660313_01537</name>
</gene>
<evidence type="ECO:0000256" key="3">
    <source>
        <dbReference type="ARBA" id="ARBA00022452"/>
    </source>
</evidence>
<keyword evidence="11" id="KW-1185">Reference proteome</keyword>
<dbReference type="Proteomes" id="UP000183257">
    <property type="component" value="Unassembled WGS sequence"/>
</dbReference>
<keyword evidence="6 7" id="KW-0998">Cell outer membrane</keyword>
<dbReference type="GO" id="GO:0009279">
    <property type="term" value="C:cell outer membrane"/>
    <property type="evidence" value="ECO:0007669"/>
    <property type="project" value="UniProtKB-SubCell"/>
</dbReference>
<dbReference type="Gene3D" id="2.40.170.20">
    <property type="entry name" value="TonB-dependent receptor, beta-barrel domain"/>
    <property type="match status" value="1"/>
</dbReference>
<dbReference type="Gene3D" id="2.60.40.1120">
    <property type="entry name" value="Carboxypeptidase-like, regulatory domain"/>
    <property type="match status" value="1"/>
</dbReference>
<evidence type="ECO:0000256" key="5">
    <source>
        <dbReference type="ARBA" id="ARBA00023136"/>
    </source>
</evidence>
<dbReference type="InterPro" id="IPR008969">
    <property type="entry name" value="CarboxyPept-like_regulatory"/>
</dbReference>
<dbReference type="SUPFAM" id="SSF56935">
    <property type="entry name" value="Porins"/>
    <property type="match status" value="1"/>
</dbReference>
<protein>
    <submittedName>
        <fullName evidence="10">TonB-linked outer membrane protein, SusC/RagA family</fullName>
    </submittedName>
</protein>
<keyword evidence="2 7" id="KW-0813">Transport</keyword>
<dbReference type="SUPFAM" id="SSF49464">
    <property type="entry name" value="Carboxypeptidase regulatory domain-like"/>
    <property type="match status" value="1"/>
</dbReference>
<evidence type="ECO:0000259" key="9">
    <source>
        <dbReference type="Pfam" id="PF07715"/>
    </source>
</evidence>
<feature type="domain" description="TonB-dependent receptor plug" evidence="9">
    <location>
        <begin position="117"/>
        <end position="223"/>
    </location>
</feature>
<dbReference type="NCBIfam" id="TIGR04057">
    <property type="entry name" value="SusC_RagA_signa"/>
    <property type="match status" value="1"/>
</dbReference>
<evidence type="ECO:0000256" key="4">
    <source>
        <dbReference type="ARBA" id="ARBA00022692"/>
    </source>
</evidence>
<feature type="chain" id="PRO_5012159379" evidence="8">
    <location>
        <begin position="23"/>
        <end position="1097"/>
    </location>
</feature>
<dbReference type="NCBIfam" id="TIGR04056">
    <property type="entry name" value="OMP_RagA_SusC"/>
    <property type="match status" value="1"/>
</dbReference>
<sequence length="1097" mass="120884">MKTKQRGILTLLLAFIVHLTFAQQKTISGIVSDQDGIPLPGVNILVKGTQTGTQTGFDGEYSISASKGQVLLFTYLGQKSSSRTIGDENTINVQMEEDAEALQEVVVTALGIKREERTLTYASQEVKGENLNITEDVNIKSAIAGKVAGVQIQGQSGSKLGQSGKIRIRGGISLTSDSDPLYVIDGTPTTDPNSVDMGNVESLNVLKGPNATALYGQRAASGVVVITTKRGKKGQGLGVEISSSITFDNVAYLPNYQNMYGQGYSGESEFSTFDYAGGNRLNGAAYPTWMQVFDGKRYFAGDAYADESWGPKFDGQGHVPWYNYYPDSPTFGEEVPYVGQPDNIKDAFDTGISQKNSISLSGSGDNYRARIAYTNIKQNGIVPNSDFTKNFISTSLDFDLSDKLTAGVNINYTVDNISGDFDDGYGNQTSGSLNSWFNRNLDMNKVREFKDLKTPRGFATSWNNWGLDYFAYAEEAYERTGNEVLLQYQKPAFWFNQFSYLEQYEATNSTHRLLGDIHFSYQLTENLDISAKASRNERKYKRDFFVPYSLEFAAAPDLYNPWVNSFGKDYITSTEDNYNILLKYTKDFGKIDLTAFVGGNILKDNYYRFQNDMATDNFQNGGLILPDVYTYSNSREVLTAYTYESEKQVNSIYGNMSLGYDNMAYLDVSVRRDWSSSLPSGNNGYTYPSIGGSFILSELWDNKGAVTFAKLRGSWAQVGDDVNALALNPTYPLGSNLYNGQILMYTPTQLVSDGIEPAINTSQEIGVDLKFIENRIGLSATYYTENRKNEIIPVSLSTGTGYSTLLTNAGESERKGIELTLNADIIRTEDFNWSITANYAKNSSKIISLPGDLKAINGAGGSDAYGFVNVVHELGGEWGQLRGTGYKLDDAGNRVINSDGLYVVETDQYFGSILPDFTGGLLTNFSYKNISLAASFDFQKGGKFFSLSEMWGTYSGLLDDTVELNDNGVNQRDAIADGGGVHVTGVEADGTPVDTYVEAQTYWNQFQPNRLATPFIHDADYIKLRDLSLTYSLPNKLLEKTALQSVSISAVGRNLWLISVADNNKHGWDPSELSQSYGENAQLPGTRSYGLNLKLTF</sequence>
<dbReference type="InterPro" id="IPR012910">
    <property type="entry name" value="Plug_dom"/>
</dbReference>
<organism evidence="10 11">
    <name type="scientific">Cellulophaga fucicola</name>
    <dbReference type="NCBI Taxonomy" id="76595"/>
    <lineage>
        <taxon>Bacteria</taxon>
        <taxon>Pseudomonadati</taxon>
        <taxon>Bacteroidota</taxon>
        <taxon>Flavobacteriia</taxon>
        <taxon>Flavobacteriales</taxon>
        <taxon>Flavobacteriaceae</taxon>
        <taxon>Cellulophaga</taxon>
    </lineage>
</organism>
<dbReference type="RefSeq" id="WP_072303201.1">
    <property type="nucleotide sequence ID" value="NZ_FPIY01000002.1"/>
</dbReference>
<dbReference type="PROSITE" id="PS52016">
    <property type="entry name" value="TONB_DEPENDENT_REC_3"/>
    <property type="match status" value="1"/>
</dbReference>
<evidence type="ECO:0000313" key="10">
    <source>
        <dbReference type="EMBL" id="SFW41493.1"/>
    </source>
</evidence>
<dbReference type="InterPro" id="IPR039426">
    <property type="entry name" value="TonB-dep_rcpt-like"/>
</dbReference>
<dbReference type="STRING" id="76595.SAMN05660313_01537"/>
<evidence type="ECO:0000313" key="11">
    <source>
        <dbReference type="Proteomes" id="UP000183257"/>
    </source>
</evidence>
<comment type="similarity">
    <text evidence="7">Belongs to the TonB-dependent receptor family.</text>
</comment>
<dbReference type="InterPro" id="IPR023997">
    <property type="entry name" value="TonB-dep_OMP_SusC/RagA_CS"/>
</dbReference>
<dbReference type="OrthoDB" id="9768177at2"/>
<keyword evidence="3 7" id="KW-1134">Transmembrane beta strand</keyword>
<dbReference type="Pfam" id="PF13715">
    <property type="entry name" value="CarbopepD_reg_2"/>
    <property type="match status" value="1"/>
</dbReference>
<dbReference type="InterPro" id="IPR037066">
    <property type="entry name" value="Plug_dom_sf"/>
</dbReference>
<evidence type="ECO:0000256" key="1">
    <source>
        <dbReference type="ARBA" id="ARBA00004571"/>
    </source>
</evidence>
<evidence type="ECO:0000256" key="6">
    <source>
        <dbReference type="ARBA" id="ARBA00023237"/>
    </source>
</evidence>
<dbReference type="Pfam" id="PF07715">
    <property type="entry name" value="Plug"/>
    <property type="match status" value="1"/>
</dbReference>
<accession>A0A1K1P206</accession>
<dbReference type="InterPro" id="IPR036942">
    <property type="entry name" value="Beta-barrel_TonB_sf"/>
</dbReference>